<accession>A0AA35PNE6</accession>
<feature type="region of interest" description="Disordered" evidence="1">
    <location>
        <begin position="62"/>
        <end position="93"/>
    </location>
</feature>
<dbReference type="EMBL" id="OX395140">
    <property type="protein sequence ID" value="CAI5794559.1"/>
    <property type="molecule type" value="Genomic_DNA"/>
</dbReference>
<protein>
    <submittedName>
        <fullName evidence="2">Uncharacterized protein</fullName>
    </submittedName>
</protein>
<dbReference type="Proteomes" id="UP001178461">
    <property type="component" value="Chromosome Z"/>
</dbReference>
<keyword evidence="3" id="KW-1185">Reference proteome</keyword>
<organism evidence="2 3">
    <name type="scientific">Podarcis lilfordi</name>
    <name type="common">Lilford's wall lizard</name>
    <dbReference type="NCBI Taxonomy" id="74358"/>
    <lineage>
        <taxon>Eukaryota</taxon>
        <taxon>Metazoa</taxon>
        <taxon>Chordata</taxon>
        <taxon>Craniata</taxon>
        <taxon>Vertebrata</taxon>
        <taxon>Euteleostomi</taxon>
        <taxon>Lepidosauria</taxon>
        <taxon>Squamata</taxon>
        <taxon>Bifurcata</taxon>
        <taxon>Unidentata</taxon>
        <taxon>Episquamata</taxon>
        <taxon>Laterata</taxon>
        <taxon>Lacertibaenia</taxon>
        <taxon>Lacertidae</taxon>
        <taxon>Podarcis</taxon>
    </lineage>
</organism>
<reference evidence="2" key="1">
    <citation type="submission" date="2022-12" db="EMBL/GenBank/DDBJ databases">
        <authorList>
            <person name="Alioto T."/>
            <person name="Alioto T."/>
            <person name="Gomez Garrido J."/>
        </authorList>
    </citation>
    <scope>NUCLEOTIDE SEQUENCE</scope>
</reference>
<sequence length="141" mass="15169">MVALHADVPPGIQVPLQTFLRCSSDLSFHGDSSDVLQMFSRLCLPWWLSILTFHLGSMFSPGSPPDVSSSHGDFPSSSDVPQMVPPTTFSSQQLCFPRRSPLHALPGFLEGLRGPPRRSSPPDDSCFLEGPPGVLPTGPVS</sequence>
<dbReference type="AlphaFoldDB" id="A0AA35PNE6"/>
<gene>
    <name evidence="2" type="ORF">PODLI_1B004068</name>
</gene>
<proteinExistence type="predicted"/>
<evidence type="ECO:0000313" key="3">
    <source>
        <dbReference type="Proteomes" id="UP001178461"/>
    </source>
</evidence>
<name>A0AA35PNE6_9SAUR</name>
<feature type="compositionally biased region" description="Low complexity" evidence="1">
    <location>
        <begin position="66"/>
        <end position="79"/>
    </location>
</feature>
<evidence type="ECO:0000256" key="1">
    <source>
        <dbReference type="SAM" id="MobiDB-lite"/>
    </source>
</evidence>
<evidence type="ECO:0000313" key="2">
    <source>
        <dbReference type="EMBL" id="CAI5794559.1"/>
    </source>
</evidence>
<feature type="region of interest" description="Disordered" evidence="1">
    <location>
        <begin position="107"/>
        <end position="141"/>
    </location>
</feature>